<dbReference type="EMBL" id="CP017839">
    <property type="protein sequence ID" value="APA99953.1"/>
    <property type="molecule type" value="Genomic_DNA"/>
</dbReference>
<reference evidence="4 5" key="1">
    <citation type="submission" date="2016-10" db="EMBL/GenBank/DDBJ databases">
        <title>Genome sequence of Nocardia seriolae strain EM150506, isolated from Anguila japonica.</title>
        <authorList>
            <person name="Han H.-J."/>
        </authorList>
    </citation>
    <scope>NUCLEOTIDE SEQUENCE [LARGE SCALE GENOMIC DNA]</scope>
    <source>
        <strain evidence="4 5">EM150506</strain>
    </source>
</reference>
<sequence>MGTPPRAVRELPRPVALIACSRNIIGSASTDRDTQVSKNSDPRGSGPEPTYAADVKRSEGILVGAGIQFNLFHRDQDAALRLTRLGLFAAVIVVVLAASSVFAASVALTSKTESLGPPEVLLEPGDQPGGNPFMPTPPTVYRPETNPVVADLPSVGGSAAAKPYSGDLPGLYGAPRDRALTDRDDMIAFYTAHPGESNSAAKVLESDSSFTWSGGQHLAGPDLVRYLRELTPVLLRIDLRVTNYGLVDGRAVAHQSILQAGTAVLVDVHGVLRFRSLSGSPLTLPTALPHTPKFLGSPWQGFEAKRVGAVSPSPSPLTLIVLVDIVTGQPFERPVGTTGGGDVDHAGWASTSTPPPITPVTPAPTTSTEPGTPRTTNTPASPLDLSGMWVLENISDETTTGRPNSVVGTMQRTPAGFAFHRDENIHGSNFTWDCTLPDRFGQPVTLRCRQGWTIDGKSDSSDWSCDGQTVTIPWGTSTKLRFDGPCVTTGPSSYQFTIAIRPQ</sequence>
<gene>
    <name evidence="4" type="ORF">NS506_05917</name>
</gene>
<dbReference type="AlphaFoldDB" id="A0ABC8B072"/>
<protein>
    <recommendedName>
        <fullName evidence="3">DUF6777 domain-containing protein</fullName>
    </recommendedName>
</protein>
<evidence type="ECO:0000259" key="3">
    <source>
        <dbReference type="Pfam" id="PF20568"/>
    </source>
</evidence>
<evidence type="ECO:0000256" key="2">
    <source>
        <dbReference type="SAM" id="Phobius"/>
    </source>
</evidence>
<dbReference type="InterPro" id="IPR046704">
    <property type="entry name" value="DUF6777"/>
</dbReference>
<name>A0ABC8B072_9NOCA</name>
<dbReference type="Pfam" id="PF20568">
    <property type="entry name" value="DUF6777"/>
    <property type="match status" value="1"/>
</dbReference>
<accession>A0ABC8B072</accession>
<keyword evidence="2" id="KW-0472">Membrane</keyword>
<keyword evidence="2" id="KW-0812">Transmembrane</keyword>
<evidence type="ECO:0000256" key="1">
    <source>
        <dbReference type="SAM" id="MobiDB-lite"/>
    </source>
</evidence>
<feature type="domain" description="DUF6777" evidence="3">
    <location>
        <begin position="164"/>
        <end position="336"/>
    </location>
</feature>
<organism evidence="4 5">
    <name type="scientific">Nocardia seriolae</name>
    <dbReference type="NCBI Taxonomy" id="37332"/>
    <lineage>
        <taxon>Bacteria</taxon>
        <taxon>Bacillati</taxon>
        <taxon>Actinomycetota</taxon>
        <taxon>Actinomycetes</taxon>
        <taxon>Mycobacteriales</taxon>
        <taxon>Nocardiaceae</taxon>
        <taxon>Nocardia</taxon>
    </lineage>
</organism>
<dbReference type="Proteomes" id="UP000180166">
    <property type="component" value="Chromosome"/>
</dbReference>
<feature type="compositionally biased region" description="Low complexity" evidence="1">
    <location>
        <begin position="363"/>
        <end position="379"/>
    </location>
</feature>
<proteinExistence type="predicted"/>
<dbReference type="KEGG" id="nsr:NS506_05917"/>
<evidence type="ECO:0000313" key="5">
    <source>
        <dbReference type="Proteomes" id="UP000180166"/>
    </source>
</evidence>
<evidence type="ECO:0000313" key="4">
    <source>
        <dbReference type="EMBL" id="APA99953.1"/>
    </source>
</evidence>
<keyword evidence="2" id="KW-1133">Transmembrane helix</keyword>
<feature type="region of interest" description="Disordered" evidence="1">
    <location>
        <begin position="29"/>
        <end position="52"/>
    </location>
</feature>
<feature type="transmembrane region" description="Helical" evidence="2">
    <location>
        <begin position="85"/>
        <end position="108"/>
    </location>
</feature>
<feature type="region of interest" description="Disordered" evidence="1">
    <location>
        <begin position="346"/>
        <end position="384"/>
    </location>
</feature>
<feature type="compositionally biased region" description="Pro residues" evidence="1">
    <location>
        <begin position="353"/>
        <end position="362"/>
    </location>
</feature>